<feature type="region of interest" description="Disordered" evidence="1">
    <location>
        <begin position="162"/>
        <end position="190"/>
    </location>
</feature>
<dbReference type="Proteomes" id="UP000218151">
    <property type="component" value="Unassembled WGS sequence"/>
</dbReference>
<dbReference type="AlphaFoldDB" id="A0A2A2SAY6"/>
<reference evidence="4" key="1">
    <citation type="submission" date="2017-09" db="EMBL/GenBank/DDBJ databases">
        <authorList>
            <person name="Feng G."/>
            <person name="Zhu H."/>
        </authorList>
    </citation>
    <scope>NUCLEOTIDE SEQUENCE [LARGE SCALE GENOMIC DNA]</scope>
    <source>
        <strain evidence="4">1PNM-20</strain>
    </source>
</reference>
<feature type="compositionally biased region" description="Gly residues" evidence="1">
    <location>
        <begin position="49"/>
        <end position="61"/>
    </location>
</feature>
<dbReference type="PANTHER" id="PTHR43685">
    <property type="entry name" value="GLYCOSYLTRANSFERASE"/>
    <property type="match status" value="1"/>
</dbReference>
<organism evidence="3 4">
    <name type="scientific">Sphingomonas lenta</name>
    <dbReference type="NCBI Taxonomy" id="1141887"/>
    <lineage>
        <taxon>Bacteria</taxon>
        <taxon>Pseudomonadati</taxon>
        <taxon>Pseudomonadota</taxon>
        <taxon>Alphaproteobacteria</taxon>
        <taxon>Sphingomonadales</taxon>
        <taxon>Sphingomonadaceae</taxon>
        <taxon>Sphingomonas</taxon>
    </lineage>
</organism>
<evidence type="ECO:0000256" key="1">
    <source>
        <dbReference type="SAM" id="MobiDB-lite"/>
    </source>
</evidence>
<dbReference type="OrthoDB" id="6383742at2"/>
<comment type="caution">
    <text evidence="3">The sequence shown here is derived from an EMBL/GenBank/DDBJ whole genome shotgun (WGS) entry which is preliminary data.</text>
</comment>
<dbReference type="SUPFAM" id="SSF53448">
    <property type="entry name" value="Nucleotide-diphospho-sugar transferases"/>
    <property type="match status" value="1"/>
</dbReference>
<dbReference type="InterPro" id="IPR029044">
    <property type="entry name" value="Nucleotide-diphossugar_trans"/>
</dbReference>
<evidence type="ECO:0000259" key="2">
    <source>
        <dbReference type="Pfam" id="PF00535"/>
    </source>
</evidence>
<dbReference type="InterPro" id="IPR050834">
    <property type="entry name" value="Glycosyltransf_2"/>
</dbReference>
<dbReference type="Gene3D" id="3.90.550.10">
    <property type="entry name" value="Spore Coat Polysaccharide Biosynthesis Protein SpsA, Chain A"/>
    <property type="match status" value="1"/>
</dbReference>
<protein>
    <recommendedName>
        <fullName evidence="2">Glycosyltransferase 2-like domain-containing protein</fullName>
    </recommendedName>
</protein>
<evidence type="ECO:0000313" key="4">
    <source>
        <dbReference type="Proteomes" id="UP000218151"/>
    </source>
</evidence>
<sequence>MGSARPAARQLPHCAARDRAARRPIAARGRGAALPAGPARDHGRDAGGACRGRGAGHGGDAAGTVRRPGRVRQPQYGADQAAIHLFDRRPARVERPPAHLEPVLLRLGRGYDDATRLRVRSRDLDRKLPRLRPQHPGVGALRGGRGRRHLLSAALGMVPAAGVSRARSGARRPGRGPPRLSPAQHGDHADVEHRGADLLRAAVRLYRLPSARPAARAGAGTGRAALRPDGRGAGLIAMPRVSVVIAAYNAAGYIEQALDSVAAQTMGDWEVLVADDGSADDTCAVVERRAADGRIRLLRAECNGGPSAARNRAIDAARGDWIAVLDADDRWRPKRLERMLAVAEGEGAAIVADNYVRYDEGAGRELGAVLPVDDGVSAITPARFLDSERPFGSVRFGLLKPVVSRAFLNAHTIRYPTEIRYAEDFHFFMRVLLAGGKGVLVHEPFYLYTLPRSMASSAVSGGTRTVPRHADRLWIADTLLALHGDAAPPETRAALHRYRRSMRTLGEGHRVHDLWRSGRRARALLLAATRPLAVLSYGWTLPRAKRLRARLRGR</sequence>
<name>A0A2A2SAY6_9SPHN</name>
<proteinExistence type="predicted"/>
<gene>
    <name evidence="3" type="ORF">CKY28_17805</name>
</gene>
<evidence type="ECO:0000313" key="3">
    <source>
        <dbReference type="EMBL" id="PAX06365.1"/>
    </source>
</evidence>
<dbReference type="Pfam" id="PF00535">
    <property type="entry name" value="Glycos_transf_2"/>
    <property type="match status" value="1"/>
</dbReference>
<dbReference type="InterPro" id="IPR001173">
    <property type="entry name" value="Glyco_trans_2-like"/>
</dbReference>
<feature type="domain" description="Glycosyltransferase 2-like" evidence="2">
    <location>
        <begin position="242"/>
        <end position="362"/>
    </location>
</feature>
<dbReference type="CDD" id="cd00761">
    <property type="entry name" value="Glyco_tranf_GTA_type"/>
    <property type="match status" value="1"/>
</dbReference>
<keyword evidence="4" id="KW-1185">Reference proteome</keyword>
<feature type="compositionally biased region" description="Low complexity" evidence="1">
    <location>
        <begin position="23"/>
        <end position="38"/>
    </location>
</feature>
<accession>A0A2A2SAY6</accession>
<feature type="region of interest" description="Disordered" evidence="1">
    <location>
        <begin position="1"/>
        <end position="74"/>
    </location>
</feature>
<dbReference type="EMBL" id="NSLI01000008">
    <property type="protein sequence ID" value="PAX06365.1"/>
    <property type="molecule type" value="Genomic_DNA"/>
</dbReference>
<dbReference type="PANTHER" id="PTHR43685:SF2">
    <property type="entry name" value="GLYCOSYLTRANSFERASE 2-LIKE DOMAIN-CONTAINING PROTEIN"/>
    <property type="match status" value="1"/>
</dbReference>